<gene>
    <name evidence="1" type="ORF">SAMN05421819_2160</name>
</gene>
<evidence type="ECO:0000313" key="1">
    <source>
        <dbReference type="EMBL" id="SEG19917.1"/>
    </source>
</evidence>
<dbReference type="EMBL" id="FNVA01000003">
    <property type="protein sequence ID" value="SEG19917.1"/>
    <property type="molecule type" value="Genomic_DNA"/>
</dbReference>
<dbReference type="Proteomes" id="UP000236728">
    <property type="component" value="Unassembled WGS sequence"/>
</dbReference>
<sequence>MRITIDNLDGLGAMEYTGSVAAEGPITLQRGLNVPSRCTWEMVLGLGGLATPVRHARVVVTSEAGAVLFTGYCATEPVNVYAGAASMGAVYRARVTAVSDEWLLDRLGSGTVAGSLTGLWLSGGSLLQLLTARAQSGGPSVLSVASGGALQQTGAVVSRASAPWSENAALSAGAGYAAYRVLSGAVSVQTAGTVVHTFSDADGSLSANELATNVVRDLVNDVTISGAEEPVAYVQEIFEGDGTTTVFELSEEAFRETARTLVRESFNGPALNAAVWTKLDPGSHVSLGAGWLVLNGGTGTDGTTMVTAVDAMEMGGSVVVQLAGVSFGASSDGMLGGMYEGVVELANCFAGFRVRQSSGATVVVPVVNGAELGTVFTPVAGHLYTLRLRLHCVEQQRVPQVYYAMANGAVESFGSASGITAPMDVVFELVDEGVASNTPATVLYDSAAGGTPVASTPAVCTFVVANSTNLFGTVGAVSVTRPGSVWVVSTLPSGTVQTRLIGLAGQRCDCAATHGTSNGTVAKVTFYAGRVPVAGERVTVSYRARGRSVARLENAASVAAEAVGGAAGTSRWLGKVLDPPARTSVDCESAALAVLAFATTRSCAVSGEYKAVNPASDVWPGDVLNVTSDGVTTALLVRSVEIKDGQSAPEVLRYAMKFANDWATEYADGLGLKLSEAIAPDAYLPLTAATGSGQVLANLQQLAVTSLSTTAIGVSTGTNPPAGGGFEVRRADWQFGVSVDAADLVLRSPVVNFTIPRATEGERFYVRMYDASTPPLYSRFSSELVVNWPV</sequence>
<reference evidence="1 2" key="1">
    <citation type="submission" date="2016-10" db="EMBL/GenBank/DDBJ databases">
        <authorList>
            <person name="de Groot N.N."/>
        </authorList>
    </citation>
    <scope>NUCLEOTIDE SEQUENCE [LARGE SCALE GENOMIC DNA]</scope>
    <source>
        <strain evidence="1 2">DSM 22489</strain>
    </source>
</reference>
<name>A0A1H5Y8D0_9BACT</name>
<evidence type="ECO:0000313" key="2">
    <source>
        <dbReference type="Proteomes" id="UP000236728"/>
    </source>
</evidence>
<dbReference type="OrthoDB" id="103772at2"/>
<organism evidence="1 2">
    <name type="scientific">Bryocella elongata</name>
    <dbReference type="NCBI Taxonomy" id="863522"/>
    <lineage>
        <taxon>Bacteria</taxon>
        <taxon>Pseudomonadati</taxon>
        <taxon>Acidobacteriota</taxon>
        <taxon>Terriglobia</taxon>
        <taxon>Terriglobales</taxon>
        <taxon>Acidobacteriaceae</taxon>
        <taxon>Bryocella</taxon>
    </lineage>
</organism>
<accession>A0A1H5Y8D0</accession>
<dbReference type="AlphaFoldDB" id="A0A1H5Y8D0"/>
<proteinExistence type="predicted"/>
<protein>
    <submittedName>
        <fullName evidence="1">Uncharacterized protein</fullName>
    </submittedName>
</protein>
<keyword evidence="2" id="KW-1185">Reference proteome</keyword>
<dbReference type="RefSeq" id="WP_103933042.1">
    <property type="nucleotide sequence ID" value="NZ_FNVA01000003.1"/>
</dbReference>